<feature type="region of interest" description="Disordered" evidence="1">
    <location>
        <begin position="45"/>
        <end position="169"/>
    </location>
</feature>
<feature type="compositionally biased region" description="Gly residues" evidence="1">
    <location>
        <begin position="102"/>
        <end position="138"/>
    </location>
</feature>
<protein>
    <submittedName>
        <fullName evidence="3">Uncharacterized protein</fullName>
    </submittedName>
</protein>
<feature type="compositionally biased region" description="Polar residues" evidence="1">
    <location>
        <begin position="282"/>
        <end position="291"/>
    </location>
</feature>
<accession>A0A1H9WXJ3</accession>
<reference evidence="4" key="1">
    <citation type="submission" date="2016-10" db="EMBL/GenBank/DDBJ databases">
        <authorList>
            <person name="Varghese N."/>
            <person name="Submissions S."/>
        </authorList>
    </citation>
    <scope>NUCLEOTIDE SEQUENCE [LARGE SCALE GENOMIC DNA]</scope>
    <source>
        <strain evidence="4">CGMCC 1.6963</strain>
    </source>
</reference>
<keyword evidence="2" id="KW-1133">Transmembrane helix</keyword>
<dbReference type="Proteomes" id="UP000199019">
    <property type="component" value="Unassembled WGS sequence"/>
</dbReference>
<feature type="transmembrane region" description="Helical" evidence="2">
    <location>
        <begin position="322"/>
        <end position="342"/>
    </location>
</feature>
<name>A0A1H9WXJ3_9MICO</name>
<evidence type="ECO:0000256" key="2">
    <source>
        <dbReference type="SAM" id="Phobius"/>
    </source>
</evidence>
<evidence type="ECO:0000256" key="1">
    <source>
        <dbReference type="SAM" id="MobiDB-lite"/>
    </source>
</evidence>
<proteinExistence type="predicted"/>
<dbReference type="AlphaFoldDB" id="A0A1H9WXJ3"/>
<keyword evidence="2" id="KW-0472">Membrane</keyword>
<evidence type="ECO:0000313" key="4">
    <source>
        <dbReference type="Proteomes" id="UP000199019"/>
    </source>
</evidence>
<sequence>MGHTTAFRTVTRTVTRTGAAVCLVTGLALLGGGAAVAGPLQSSLAPPSPLQQTTAQPAAGDLATSLPLSPAPSTDGGTGGGLPGPLGDVTDQVTGALTGQLPGPGSGDGSGASGGQGSGSGSAEGTSGSGTSGSGTSGSGQAASGTSGGTANGRTAAAPSNDQPKAGARVQSEALTACVIPTGGSPAVEFDLSVLGNDAGSPLAQTIPQVFTPCPKGAVAADDLAGVDVDVQGLVGACVRVTREVAPLQTTLVVLDQDVIKALTDAGLPLQQLVVPCPAGTQVPSTSTNPTPGADANGGGRPPASAVPGLPGRLAFTGADTVPLASLALGLLGLGAVLTAQARRLRRSASRG</sequence>
<keyword evidence="2" id="KW-0812">Transmembrane</keyword>
<gene>
    <name evidence="3" type="ORF">SAMN05216199_3193</name>
</gene>
<dbReference type="EMBL" id="FOHB01000006">
    <property type="protein sequence ID" value="SES38636.1"/>
    <property type="molecule type" value="Genomic_DNA"/>
</dbReference>
<evidence type="ECO:0000313" key="3">
    <source>
        <dbReference type="EMBL" id="SES38636.1"/>
    </source>
</evidence>
<keyword evidence="4" id="KW-1185">Reference proteome</keyword>
<organism evidence="3 4">
    <name type="scientific">Pedococcus cremeus</name>
    <dbReference type="NCBI Taxonomy" id="587636"/>
    <lineage>
        <taxon>Bacteria</taxon>
        <taxon>Bacillati</taxon>
        <taxon>Actinomycetota</taxon>
        <taxon>Actinomycetes</taxon>
        <taxon>Micrococcales</taxon>
        <taxon>Intrasporangiaceae</taxon>
        <taxon>Pedococcus</taxon>
    </lineage>
</organism>
<feature type="region of interest" description="Disordered" evidence="1">
    <location>
        <begin position="279"/>
        <end position="306"/>
    </location>
</feature>